<name>A0A8H2JM30_9GAMM</name>
<accession>A0A8H2JM30</accession>
<organism evidence="1 2">
    <name type="scientific">Colwellia ponticola</name>
    <dbReference type="NCBI Taxonomy" id="2304625"/>
    <lineage>
        <taxon>Bacteria</taxon>
        <taxon>Pseudomonadati</taxon>
        <taxon>Pseudomonadota</taxon>
        <taxon>Gammaproteobacteria</taxon>
        <taxon>Alteromonadales</taxon>
        <taxon>Colwelliaceae</taxon>
        <taxon>Colwellia</taxon>
    </lineage>
</organism>
<gene>
    <name evidence="1" type="ORF">FCS21_07300</name>
</gene>
<proteinExistence type="predicted"/>
<dbReference type="SUPFAM" id="SSF54637">
    <property type="entry name" value="Thioesterase/thiol ester dehydrase-isomerase"/>
    <property type="match status" value="1"/>
</dbReference>
<dbReference type="CDD" id="cd03443">
    <property type="entry name" value="PaaI_thioesterase"/>
    <property type="match status" value="1"/>
</dbReference>
<dbReference type="Gene3D" id="3.10.129.10">
    <property type="entry name" value="Hotdog Thioesterase"/>
    <property type="match status" value="1"/>
</dbReference>
<comment type="caution">
    <text evidence="1">The sequence shown here is derived from an EMBL/GenBank/DDBJ whole genome shotgun (WGS) entry which is preliminary data.</text>
</comment>
<dbReference type="InterPro" id="IPR027961">
    <property type="entry name" value="DUF4442"/>
</dbReference>
<protein>
    <submittedName>
        <fullName evidence="1">DUF4442 domain-containing protein</fullName>
    </submittedName>
</protein>
<evidence type="ECO:0000313" key="1">
    <source>
        <dbReference type="EMBL" id="TMM45622.1"/>
    </source>
</evidence>
<dbReference type="OrthoDB" id="793353at2"/>
<dbReference type="EMBL" id="SZVP01000005">
    <property type="protein sequence ID" value="TMM45622.1"/>
    <property type="molecule type" value="Genomic_DNA"/>
</dbReference>
<evidence type="ECO:0000313" key="2">
    <source>
        <dbReference type="Proteomes" id="UP000307702"/>
    </source>
</evidence>
<dbReference type="Pfam" id="PF14539">
    <property type="entry name" value="DUF4442"/>
    <property type="match status" value="1"/>
</dbReference>
<sequence>MANKFSTIITKVNKTPLSIRSFLLTKLFASKVKFAGTTGIVIKQVTAHKTQLLLANKKAVQNHIGGIHAIAAAVLAESATGIVFGMNVPDSKLPLLKSMQVNYQRRMQGDLSAVARLTDEQITLIKQDEKGSIYIPVVITDESGQAPIECQMEWAWVSKKRTNNQ</sequence>
<dbReference type="AlphaFoldDB" id="A0A8H2JM30"/>
<dbReference type="RefSeq" id="WP_138621938.1">
    <property type="nucleotide sequence ID" value="NZ_SZVP01000005.1"/>
</dbReference>
<reference evidence="1 2" key="1">
    <citation type="submission" date="2019-05" db="EMBL/GenBank/DDBJ databases">
        <title>Colwellia ponticola sp. nov., isolated from seawater.</title>
        <authorList>
            <person name="Yoon J.-H."/>
        </authorList>
    </citation>
    <scope>NUCLEOTIDE SEQUENCE [LARGE SCALE GENOMIC DNA]</scope>
    <source>
        <strain evidence="1 2">OISW-25</strain>
    </source>
</reference>
<keyword evidence="2" id="KW-1185">Reference proteome</keyword>
<dbReference type="Proteomes" id="UP000307702">
    <property type="component" value="Unassembled WGS sequence"/>
</dbReference>
<dbReference type="InterPro" id="IPR029069">
    <property type="entry name" value="HotDog_dom_sf"/>
</dbReference>